<feature type="domain" description="10TM putative phosphate transporter extracellular tail" evidence="10">
    <location>
        <begin position="907"/>
        <end position="992"/>
    </location>
</feature>
<feature type="transmembrane region" description="Helical" evidence="8">
    <location>
        <begin position="175"/>
        <end position="194"/>
    </location>
</feature>
<feature type="transmembrane region" description="Helical" evidence="8">
    <location>
        <begin position="635"/>
        <end position="658"/>
    </location>
</feature>
<evidence type="ECO:0000256" key="5">
    <source>
        <dbReference type="ARBA" id="ARBA00022989"/>
    </source>
</evidence>
<evidence type="ECO:0000313" key="14">
    <source>
        <dbReference type="Proteomes" id="UP001338125"/>
    </source>
</evidence>
<feature type="domain" description="CSC1/OSCA1-like 7TM region" evidence="9">
    <location>
        <begin position="494"/>
        <end position="713"/>
    </location>
</feature>
<feature type="transmembrane region" description="Helical" evidence="8">
    <location>
        <begin position="688"/>
        <end position="714"/>
    </location>
</feature>
<feature type="transmembrane region" description="Helical" evidence="8">
    <location>
        <begin position="751"/>
        <end position="771"/>
    </location>
</feature>
<evidence type="ECO:0000256" key="7">
    <source>
        <dbReference type="SAM" id="MobiDB-lite"/>
    </source>
</evidence>
<dbReference type="Pfam" id="PF13967">
    <property type="entry name" value="RSN1_TM"/>
    <property type="match status" value="1"/>
</dbReference>
<evidence type="ECO:0000259" key="11">
    <source>
        <dbReference type="Pfam" id="PF13967"/>
    </source>
</evidence>
<dbReference type="Pfam" id="PF12621">
    <property type="entry name" value="PHM7_ext"/>
    <property type="match status" value="1"/>
</dbReference>
<feature type="region of interest" description="Disordered" evidence="7">
    <location>
        <begin position="14"/>
        <end position="34"/>
    </location>
</feature>
<evidence type="ECO:0000256" key="1">
    <source>
        <dbReference type="ARBA" id="ARBA00004141"/>
    </source>
</evidence>
<feature type="region of interest" description="Disordered" evidence="7">
    <location>
        <begin position="290"/>
        <end position="362"/>
    </location>
</feature>
<evidence type="ECO:0000256" key="2">
    <source>
        <dbReference type="ARBA" id="ARBA00007779"/>
    </source>
</evidence>
<dbReference type="InterPro" id="IPR027815">
    <property type="entry name" value="CSC1/OSCA1-like_cyt"/>
</dbReference>
<comment type="subcellular location">
    <subcellularLocation>
        <location evidence="1">Membrane</location>
        <topology evidence="1">Multi-pass membrane protein</topology>
    </subcellularLocation>
</comment>
<reference evidence="13 14" key="1">
    <citation type="submission" date="2024-01" db="EMBL/GenBank/DDBJ databases">
        <title>Complete genome of Cladobotryum mycophilum ATHUM6906.</title>
        <authorList>
            <person name="Christinaki A.C."/>
            <person name="Myridakis A.I."/>
            <person name="Kouvelis V.N."/>
        </authorList>
    </citation>
    <scope>NUCLEOTIDE SEQUENCE [LARGE SCALE GENOMIC DNA]</scope>
    <source>
        <strain evidence="13 14">ATHUM6906</strain>
    </source>
</reference>
<dbReference type="EMBL" id="JAVFKD010000016">
    <property type="protein sequence ID" value="KAK5987054.1"/>
    <property type="molecule type" value="Genomic_DNA"/>
</dbReference>
<name>A0ABR0S4G5_9HYPO</name>
<protein>
    <recommendedName>
        <fullName evidence="15">DUF221-domain-containing protein</fullName>
    </recommendedName>
</protein>
<evidence type="ECO:0000259" key="9">
    <source>
        <dbReference type="Pfam" id="PF02714"/>
    </source>
</evidence>
<feature type="compositionally biased region" description="Polar residues" evidence="7">
    <location>
        <begin position="299"/>
        <end position="315"/>
    </location>
</feature>
<dbReference type="InterPro" id="IPR045122">
    <property type="entry name" value="Csc1-like"/>
</dbReference>
<keyword evidence="6 8" id="KW-0472">Membrane</keyword>
<comment type="similarity">
    <text evidence="2">Belongs to the CSC1 (TC 1.A.17) family.</text>
</comment>
<keyword evidence="14" id="KW-1185">Reference proteome</keyword>
<sequence>MDWYELVARGIIPEPQDPRIGSGRNDSSGGGTLSAAAGNKSSSLAKLGATFGPVGAYLGLCLICFILLRPRSKRVYAPKSIPGLRGAELAPPELPSGLFNWIKPFFKIPDTYVLNYGSLDAFFFLRYMKVLRNICLAGMVIVWPILMPIHATGGNNLTQLEMLTMGNVIAGSPKLWAHAVTAWLFFGFVLYTIIRECIYFINLRQAYLSSPYYANRLSSRTMLLLCVPPEYRDEARLRKLYGDSARRIFVPRSNKTLAKLVKEREQTALRLEKAEIVLIKKANAARNKFYRKNPPSTIPPSTGSETPKNNDLSTIDSEETTRRLSGRLQTPLPGPQLLSEMDPGRTSGVEAATTQNEEEKDAEELEYVHPYGLRANLPDLRGSVAAQWIPADARPHHRPIGNWGRRVDTIRWCRTRLKELNLMIFKMRRQIRRGDGEALPAAFIEFDTQEAAVAAQQVVVHHRPLQMAPPLLYLRPEDVVWDVLRMKWWERIVRRLLIMCLISFAIVFWSIPSALIGFLSSIDFLTKIAFLKWVAKLPSFIKGLLGGFLPPALLTLLMSIVPSMLRFCAAQAGIPSLIVGELFTQNAYFAFQVIQVFLITTLTSAASSTLQNLIQDPLGAQKVLAKNLPKASNFYLSYILIQCLAIGATGLLQVFSLLRHHIIARTTDIPRSKYDRWRKLKPALWGGIYPVFTNLGVIALSYACIAPLILIFYTGLDSKGLFYPRALQQLIVGLYLAEVCLVGLLGLSKAYGAMGLTIALLIFTVLIHLNLREAIAPLARSLPQTLSIEEEIQEEERAKAARAKEDAANGVQPAGAAATYYDVEEAFGDEEVELEETDEEEHVVVSNRAVEGANSVGSAIKEWLTIRAKDKAKNDAEEGGLMMVLNKLRAWTQKSSVDKPPGFLSKWLHPAEHEDFVALRKLLPKEDHPDIVYPENNHYCTYQPPELWKPKPTLWIPKDQGRVSRQEVAQTRLSIPISDHGAVLDSNGIIHSDLDAAPFDEPKFLL</sequence>
<feature type="transmembrane region" description="Helical" evidence="8">
    <location>
        <begin position="539"/>
        <end position="557"/>
    </location>
</feature>
<evidence type="ECO:0000256" key="3">
    <source>
        <dbReference type="ARBA" id="ARBA00022448"/>
    </source>
</evidence>
<feature type="transmembrane region" description="Helical" evidence="8">
    <location>
        <begin position="726"/>
        <end position="745"/>
    </location>
</feature>
<dbReference type="PANTHER" id="PTHR13018:SF53">
    <property type="entry name" value="DUF221 DOMAIN PROTEIN"/>
    <property type="match status" value="1"/>
</dbReference>
<feature type="transmembrane region" description="Helical" evidence="8">
    <location>
        <begin position="47"/>
        <end position="68"/>
    </location>
</feature>
<keyword evidence="5 8" id="KW-1133">Transmembrane helix</keyword>
<dbReference type="Pfam" id="PF14703">
    <property type="entry name" value="PHM7_cyt"/>
    <property type="match status" value="1"/>
</dbReference>
<dbReference type="PANTHER" id="PTHR13018">
    <property type="entry name" value="PROBABLE MEMBRANE PROTEIN DUF221-RELATED"/>
    <property type="match status" value="1"/>
</dbReference>
<accession>A0ABR0S4G5</accession>
<feature type="domain" description="CSC1/OSCA1-like cytosolic" evidence="12">
    <location>
        <begin position="219"/>
        <end position="482"/>
    </location>
</feature>
<evidence type="ECO:0000256" key="6">
    <source>
        <dbReference type="ARBA" id="ARBA00023136"/>
    </source>
</evidence>
<organism evidence="13 14">
    <name type="scientific">Cladobotryum mycophilum</name>
    <dbReference type="NCBI Taxonomy" id="491253"/>
    <lineage>
        <taxon>Eukaryota</taxon>
        <taxon>Fungi</taxon>
        <taxon>Dikarya</taxon>
        <taxon>Ascomycota</taxon>
        <taxon>Pezizomycotina</taxon>
        <taxon>Sordariomycetes</taxon>
        <taxon>Hypocreomycetidae</taxon>
        <taxon>Hypocreales</taxon>
        <taxon>Hypocreaceae</taxon>
        <taxon>Cladobotryum</taxon>
    </lineage>
</organism>
<feature type="transmembrane region" description="Helical" evidence="8">
    <location>
        <begin position="134"/>
        <end position="155"/>
    </location>
</feature>
<dbReference type="InterPro" id="IPR032880">
    <property type="entry name" value="CSC1/OSCA1-like_N"/>
</dbReference>
<evidence type="ECO:0008006" key="15">
    <source>
        <dbReference type="Google" id="ProtNLM"/>
    </source>
</evidence>
<proteinExistence type="inferred from homology"/>
<evidence type="ECO:0000313" key="13">
    <source>
        <dbReference type="EMBL" id="KAK5987054.1"/>
    </source>
</evidence>
<feature type="transmembrane region" description="Helical" evidence="8">
    <location>
        <begin position="496"/>
        <end position="519"/>
    </location>
</feature>
<dbReference type="Proteomes" id="UP001338125">
    <property type="component" value="Unassembled WGS sequence"/>
</dbReference>
<evidence type="ECO:0000259" key="10">
    <source>
        <dbReference type="Pfam" id="PF12621"/>
    </source>
</evidence>
<keyword evidence="3" id="KW-0813">Transport</keyword>
<evidence type="ECO:0000259" key="12">
    <source>
        <dbReference type="Pfam" id="PF14703"/>
    </source>
</evidence>
<comment type="caution">
    <text evidence="13">The sequence shown here is derived from an EMBL/GenBank/DDBJ whole genome shotgun (WGS) entry which is preliminary data.</text>
</comment>
<gene>
    <name evidence="13" type="ORF">PT974_11171</name>
</gene>
<evidence type="ECO:0000256" key="8">
    <source>
        <dbReference type="SAM" id="Phobius"/>
    </source>
</evidence>
<dbReference type="Pfam" id="PF02714">
    <property type="entry name" value="RSN1_7TM"/>
    <property type="match status" value="1"/>
</dbReference>
<keyword evidence="4 8" id="KW-0812">Transmembrane</keyword>
<feature type="domain" description="CSC1/OSCA1-like N-terminal transmembrane" evidence="11">
    <location>
        <begin position="47"/>
        <end position="196"/>
    </location>
</feature>
<dbReference type="InterPro" id="IPR003864">
    <property type="entry name" value="CSC1/OSCA1-like_7TM"/>
</dbReference>
<evidence type="ECO:0000256" key="4">
    <source>
        <dbReference type="ARBA" id="ARBA00022692"/>
    </source>
</evidence>
<dbReference type="InterPro" id="IPR022257">
    <property type="entry name" value="PHM7_ext"/>
</dbReference>